<dbReference type="AlphaFoldDB" id="A0A8J1Y3L2"/>
<comment type="caution">
    <text evidence="1">The sequence shown here is derived from an EMBL/GenBank/DDBJ whole genome shotgun (WGS) entry which is preliminary data.</text>
</comment>
<keyword evidence="2" id="KW-1185">Reference proteome</keyword>
<dbReference type="EMBL" id="CAIIXF020000007">
    <property type="protein sequence ID" value="CAH1788441.1"/>
    <property type="molecule type" value="Genomic_DNA"/>
</dbReference>
<accession>A0A8J1Y3L2</accession>
<organism evidence="1 2">
    <name type="scientific">Owenia fusiformis</name>
    <name type="common">Polychaete worm</name>
    <dbReference type="NCBI Taxonomy" id="6347"/>
    <lineage>
        <taxon>Eukaryota</taxon>
        <taxon>Metazoa</taxon>
        <taxon>Spiralia</taxon>
        <taxon>Lophotrochozoa</taxon>
        <taxon>Annelida</taxon>
        <taxon>Polychaeta</taxon>
        <taxon>Sedentaria</taxon>
        <taxon>Canalipalpata</taxon>
        <taxon>Sabellida</taxon>
        <taxon>Oweniida</taxon>
        <taxon>Oweniidae</taxon>
        <taxon>Owenia</taxon>
    </lineage>
</organism>
<dbReference type="Proteomes" id="UP000749559">
    <property type="component" value="Unassembled WGS sequence"/>
</dbReference>
<sequence length="465" mass="52069">MRLPLLTTLLSLVLLLVAVHHVYEVQSSAALVLKGLFYGTQATTLGLSLASWASHGCSYYPSICDLQREIDTLTPRVEAIAANLNTDAERLKQMDGVNTDLYNTLTTANGKNERIVGKLEMIREYSADIVVLLKEVAGVSVTTIDPEQMETDVNAITTNIQGVKAQIKALEESMKMHSYMHGAFLAVEILPKTLYFANNAYNHYKWRKSMRNIDTTNFQRQKIQKIYEAHSTTGQKLSRMDIYLKANPRIAKALKVAAYGVGFLLNGIVLYFDISTAKASRDSLKIVRDDLNNIIADSAATQTTLTENIATEIEAAAEMEVSYEQIKEGFVNGSDFTNQLNDYSDSVYDESLADIPQYTDENVNKENLVASQNEYIDWLIAQETNLQGFFNRMKAVESILKMVALPTAPMMAFQLVMIGQSHDPTITLEIVLDVIADAKPEVTFWPDFDMTAFQPTQHDLRPYRV</sequence>
<gene>
    <name evidence="1" type="ORF">OFUS_LOCUS13975</name>
</gene>
<protein>
    <submittedName>
        <fullName evidence="1">Uncharacterized protein</fullName>
    </submittedName>
</protein>
<proteinExistence type="predicted"/>
<name>A0A8J1Y3L2_OWEFU</name>
<evidence type="ECO:0000313" key="2">
    <source>
        <dbReference type="Proteomes" id="UP000749559"/>
    </source>
</evidence>
<evidence type="ECO:0000313" key="1">
    <source>
        <dbReference type="EMBL" id="CAH1788441.1"/>
    </source>
</evidence>
<reference evidence="1" key="1">
    <citation type="submission" date="2022-03" db="EMBL/GenBank/DDBJ databases">
        <authorList>
            <person name="Martin C."/>
        </authorList>
    </citation>
    <scope>NUCLEOTIDE SEQUENCE</scope>
</reference>